<sequence>MRDPQSVTPERLAEQLAAAATVEDSVRELVVFLGEALGSEHVSLTRTARSRLRPVARTSELVGRADELQVTTGEGPGFDLTPGNVAPMVVDLGGDPRWPEWGPAVAALGLTGVLWVPLQAGGRRIGTLTVYAVGPEGFGTDELDAAQRLAPQAAATLRAAREVEGLTLALDSRTLVGQAQGILMERFGVDDAQAFAFLRRYSQDHNVKLTEVARGIVDSSVLPDGRRLVGGADEPPGD</sequence>
<dbReference type="Gene3D" id="3.30.450.40">
    <property type="match status" value="1"/>
</dbReference>
<gene>
    <name evidence="6" type="ORF">GCM10009821_18210</name>
</gene>
<dbReference type="InterPro" id="IPR012074">
    <property type="entry name" value="GAF_ANTAR"/>
</dbReference>
<dbReference type="PIRSF" id="PIRSF036625">
    <property type="entry name" value="GAF_ANTAR"/>
    <property type="match status" value="1"/>
</dbReference>
<comment type="caution">
    <text evidence="6">The sequence shown here is derived from an EMBL/GenBank/DDBJ whole genome shotgun (WGS) entry which is preliminary data.</text>
</comment>
<evidence type="ECO:0000256" key="2">
    <source>
        <dbReference type="ARBA" id="ARBA00022777"/>
    </source>
</evidence>
<keyword evidence="1" id="KW-0808">Transferase</keyword>
<evidence type="ECO:0000256" key="1">
    <source>
        <dbReference type="ARBA" id="ARBA00022679"/>
    </source>
</evidence>
<dbReference type="Pfam" id="PF01590">
    <property type="entry name" value="GAF"/>
    <property type="match status" value="1"/>
</dbReference>
<evidence type="ECO:0000256" key="4">
    <source>
        <dbReference type="ARBA" id="ARBA00023163"/>
    </source>
</evidence>
<dbReference type="Gene3D" id="1.10.10.10">
    <property type="entry name" value="Winged helix-like DNA-binding domain superfamily/Winged helix DNA-binding domain"/>
    <property type="match status" value="1"/>
</dbReference>
<dbReference type="SUPFAM" id="SSF55781">
    <property type="entry name" value="GAF domain-like"/>
    <property type="match status" value="1"/>
</dbReference>
<keyword evidence="7" id="KW-1185">Reference proteome</keyword>
<dbReference type="Proteomes" id="UP001501480">
    <property type="component" value="Unassembled WGS sequence"/>
</dbReference>
<dbReference type="SMART" id="SM00065">
    <property type="entry name" value="GAF"/>
    <property type="match status" value="1"/>
</dbReference>
<evidence type="ECO:0000256" key="3">
    <source>
        <dbReference type="ARBA" id="ARBA00023015"/>
    </source>
</evidence>
<protein>
    <submittedName>
        <fullName evidence="6">GAF and ANTAR domain-containing protein</fullName>
    </submittedName>
</protein>
<reference evidence="7" key="1">
    <citation type="journal article" date="2019" name="Int. J. Syst. Evol. Microbiol.">
        <title>The Global Catalogue of Microorganisms (GCM) 10K type strain sequencing project: providing services to taxonomists for standard genome sequencing and annotation.</title>
        <authorList>
            <consortium name="The Broad Institute Genomics Platform"/>
            <consortium name="The Broad Institute Genome Sequencing Center for Infectious Disease"/>
            <person name="Wu L."/>
            <person name="Ma J."/>
        </authorList>
    </citation>
    <scope>NUCLEOTIDE SEQUENCE [LARGE SCALE GENOMIC DNA]</scope>
    <source>
        <strain evidence="7">JCM 15749</strain>
    </source>
</reference>
<proteinExistence type="predicted"/>
<dbReference type="RefSeq" id="WP_344327226.1">
    <property type="nucleotide sequence ID" value="NZ_BAAAPY010000005.1"/>
</dbReference>
<organism evidence="6 7">
    <name type="scientific">Aeromicrobium halocynthiae</name>
    <dbReference type="NCBI Taxonomy" id="560557"/>
    <lineage>
        <taxon>Bacteria</taxon>
        <taxon>Bacillati</taxon>
        <taxon>Actinomycetota</taxon>
        <taxon>Actinomycetes</taxon>
        <taxon>Propionibacteriales</taxon>
        <taxon>Nocardioidaceae</taxon>
        <taxon>Aeromicrobium</taxon>
    </lineage>
</organism>
<dbReference type="SMART" id="SM01012">
    <property type="entry name" value="ANTAR"/>
    <property type="match status" value="1"/>
</dbReference>
<feature type="domain" description="ANTAR" evidence="5">
    <location>
        <begin position="156"/>
        <end position="217"/>
    </location>
</feature>
<dbReference type="InterPro" id="IPR003018">
    <property type="entry name" value="GAF"/>
</dbReference>
<dbReference type="InterPro" id="IPR036388">
    <property type="entry name" value="WH-like_DNA-bd_sf"/>
</dbReference>
<accession>A0ABP5HJ37</accession>
<keyword evidence="3" id="KW-0805">Transcription regulation</keyword>
<evidence type="ECO:0000259" key="5">
    <source>
        <dbReference type="PROSITE" id="PS50921"/>
    </source>
</evidence>
<keyword evidence="4" id="KW-0804">Transcription</keyword>
<dbReference type="InterPro" id="IPR005561">
    <property type="entry name" value="ANTAR"/>
</dbReference>
<evidence type="ECO:0000313" key="6">
    <source>
        <dbReference type="EMBL" id="GAA2078671.1"/>
    </source>
</evidence>
<name>A0ABP5HJ37_9ACTN</name>
<keyword evidence="2" id="KW-0418">Kinase</keyword>
<dbReference type="EMBL" id="BAAAPY010000005">
    <property type="protein sequence ID" value="GAA2078671.1"/>
    <property type="molecule type" value="Genomic_DNA"/>
</dbReference>
<dbReference type="PROSITE" id="PS50921">
    <property type="entry name" value="ANTAR"/>
    <property type="match status" value="1"/>
</dbReference>
<dbReference type="InterPro" id="IPR011006">
    <property type="entry name" value="CheY-like_superfamily"/>
</dbReference>
<evidence type="ECO:0000313" key="7">
    <source>
        <dbReference type="Proteomes" id="UP001501480"/>
    </source>
</evidence>
<dbReference type="InterPro" id="IPR029016">
    <property type="entry name" value="GAF-like_dom_sf"/>
</dbReference>
<dbReference type="Pfam" id="PF03861">
    <property type="entry name" value="ANTAR"/>
    <property type="match status" value="1"/>
</dbReference>
<dbReference type="SUPFAM" id="SSF52172">
    <property type="entry name" value="CheY-like"/>
    <property type="match status" value="1"/>
</dbReference>